<evidence type="ECO:0000313" key="8">
    <source>
        <dbReference type="EMBL" id="CAH0563522.1"/>
    </source>
</evidence>
<dbReference type="Gene3D" id="3.30.160.60">
    <property type="entry name" value="Classic Zinc Finger"/>
    <property type="match status" value="3"/>
</dbReference>
<dbReference type="GO" id="GO:0008270">
    <property type="term" value="F:zinc ion binding"/>
    <property type="evidence" value="ECO:0007669"/>
    <property type="project" value="UniProtKB-KW"/>
</dbReference>
<dbReference type="PROSITE" id="PS50157">
    <property type="entry name" value="ZINC_FINGER_C2H2_2"/>
    <property type="match status" value="5"/>
</dbReference>
<name>A0A9P0BJV5_BRAAE</name>
<dbReference type="Proteomes" id="UP001154078">
    <property type="component" value="Chromosome 9"/>
</dbReference>
<keyword evidence="9" id="KW-1185">Reference proteome</keyword>
<feature type="region of interest" description="Disordered" evidence="6">
    <location>
        <begin position="180"/>
        <end position="206"/>
    </location>
</feature>
<dbReference type="EMBL" id="OV121140">
    <property type="protein sequence ID" value="CAH0563522.1"/>
    <property type="molecule type" value="Genomic_DNA"/>
</dbReference>
<dbReference type="OrthoDB" id="10004641at2759"/>
<dbReference type="InterPro" id="IPR036236">
    <property type="entry name" value="Znf_C2H2_sf"/>
</dbReference>
<dbReference type="PANTHER" id="PTHR24379">
    <property type="entry name" value="KRAB AND ZINC FINGER DOMAIN-CONTAINING"/>
    <property type="match status" value="1"/>
</dbReference>
<keyword evidence="3 5" id="KW-0863">Zinc-finger</keyword>
<protein>
    <recommendedName>
        <fullName evidence="7">C2H2-type domain-containing protein</fullName>
    </recommendedName>
</protein>
<dbReference type="SUPFAM" id="SSF57667">
    <property type="entry name" value="beta-beta-alpha zinc fingers"/>
    <property type="match status" value="3"/>
</dbReference>
<feature type="domain" description="C2H2-type" evidence="7">
    <location>
        <begin position="253"/>
        <end position="276"/>
    </location>
</feature>
<keyword evidence="2" id="KW-0677">Repeat</keyword>
<keyword evidence="4" id="KW-0862">Zinc</keyword>
<feature type="compositionally biased region" description="Basic and acidic residues" evidence="6">
    <location>
        <begin position="44"/>
        <end position="65"/>
    </location>
</feature>
<organism evidence="8 9">
    <name type="scientific">Brassicogethes aeneus</name>
    <name type="common">Rape pollen beetle</name>
    <name type="synonym">Meligethes aeneus</name>
    <dbReference type="NCBI Taxonomy" id="1431903"/>
    <lineage>
        <taxon>Eukaryota</taxon>
        <taxon>Metazoa</taxon>
        <taxon>Ecdysozoa</taxon>
        <taxon>Arthropoda</taxon>
        <taxon>Hexapoda</taxon>
        <taxon>Insecta</taxon>
        <taxon>Pterygota</taxon>
        <taxon>Neoptera</taxon>
        <taxon>Endopterygota</taxon>
        <taxon>Coleoptera</taxon>
        <taxon>Polyphaga</taxon>
        <taxon>Cucujiformia</taxon>
        <taxon>Nitidulidae</taxon>
        <taxon>Meligethinae</taxon>
        <taxon>Brassicogethes</taxon>
    </lineage>
</organism>
<feature type="domain" description="C2H2-type" evidence="7">
    <location>
        <begin position="284"/>
        <end position="312"/>
    </location>
</feature>
<feature type="compositionally biased region" description="Acidic residues" evidence="6">
    <location>
        <begin position="73"/>
        <end position="88"/>
    </location>
</feature>
<dbReference type="SMART" id="SM00355">
    <property type="entry name" value="ZnF_C2H2"/>
    <property type="match status" value="6"/>
</dbReference>
<reference evidence="8" key="1">
    <citation type="submission" date="2021-12" db="EMBL/GenBank/DDBJ databases">
        <authorList>
            <person name="King R."/>
        </authorList>
    </citation>
    <scope>NUCLEOTIDE SEQUENCE</scope>
</reference>
<gene>
    <name evidence="8" type="ORF">MELIAE_LOCUS12322</name>
</gene>
<feature type="domain" description="C2H2-type" evidence="7">
    <location>
        <begin position="373"/>
        <end position="396"/>
    </location>
</feature>
<dbReference type="Pfam" id="PF05605">
    <property type="entry name" value="zf-Di19"/>
    <property type="match status" value="1"/>
</dbReference>
<evidence type="ECO:0000256" key="6">
    <source>
        <dbReference type="SAM" id="MobiDB-lite"/>
    </source>
</evidence>
<feature type="compositionally biased region" description="Acidic residues" evidence="6">
    <location>
        <begin position="184"/>
        <end position="197"/>
    </location>
</feature>
<proteinExistence type="predicted"/>
<dbReference type="AlphaFoldDB" id="A0A9P0BJV5"/>
<evidence type="ECO:0000256" key="3">
    <source>
        <dbReference type="ARBA" id="ARBA00022771"/>
    </source>
</evidence>
<evidence type="ECO:0000256" key="4">
    <source>
        <dbReference type="ARBA" id="ARBA00022833"/>
    </source>
</evidence>
<feature type="compositionally biased region" description="Basic residues" evidence="6">
    <location>
        <begin position="95"/>
        <end position="113"/>
    </location>
</feature>
<dbReference type="Pfam" id="PF00096">
    <property type="entry name" value="zf-C2H2"/>
    <property type="match status" value="2"/>
</dbReference>
<feature type="region of interest" description="Disordered" evidence="6">
    <location>
        <begin position="44"/>
        <end position="153"/>
    </location>
</feature>
<sequence length="431" mass="50948">MKEEDLHFFDDFVTEDSIYFIDSENVRNENQTLLDSRITFEKVKKPVEPKNIEGNNNKECRKDSWIKTAVEESYNENEATDIDDEDSSTSENKEKNKKKPKTKVNNHKVRRSSRSTIKIVPVVDDSSDEERDFSADEDSSYTPEDEEVKGDKYKRRIKSGSVKNVGKNLSPIIIYEDKMRNNYSDEESDNSDPEEESEKTSYNMKKEIRDSDFSEEDYTNSSHTEDEAMEILKGRCPREFKRTGHLKRQRKKYNCPLCDETFSTRISRGAHMKKKHDIIQRKKYKCSNCDKIFPRQYHLNQHFQTKHNDFKYTCPHCPKEHKHEYLLKKHVESKHLHSLCAKYSCPHCPQAFTRSDNLKKHVQNQHGKPGKKYKCPHCPNRFKRSDNLKRHIKNLHGDPLQRKNHECPLCDKIVLNKHNLNKHIKSKHKST</sequence>
<feature type="domain" description="C2H2-type" evidence="7">
    <location>
        <begin position="405"/>
        <end position="431"/>
    </location>
</feature>
<evidence type="ECO:0000256" key="2">
    <source>
        <dbReference type="ARBA" id="ARBA00022737"/>
    </source>
</evidence>
<dbReference type="PANTHER" id="PTHR24379:SF121">
    <property type="entry name" value="C2H2-TYPE DOMAIN-CONTAINING PROTEIN"/>
    <property type="match status" value="1"/>
</dbReference>
<keyword evidence="1" id="KW-0479">Metal-binding</keyword>
<evidence type="ECO:0000256" key="1">
    <source>
        <dbReference type="ARBA" id="ARBA00022723"/>
    </source>
</evidence>
<evidence type="ECO:0000259" key="7">
    <source>
        <dbReference type="PROSITE" id="PS50157"/>
    </source>
</evidence>
<evidence type="ECO:0000313" key="9">
    <source>
        <dbReference type="Proteomes" id="UP001154078"/>
    </source>
</evidence>
<evidence type="ECO:0000256" key="5">
    <source>
        <dbReference type="PROSITE-ProRule" id="PRU00042"/>
    </source>
</evidence>
<accession>A0A9P0BJV5</accession>
<feature type="domain" description="C2H2-type" evidence="7">
    <location>
        <begin position="343"/>
        <end position="366"/>
    </location>
</feature>
<feature type="compositionally biased region" description="Acidic residues" evidence="6">
    <location>
        <begin position="125"/>
        <end position="148"/>
    </location>
</feature>
<dbReference type="InterPro" id="IPR008598">
    <property type="entry name" value="Di19_Zn-bd"/>
</dbReference>
<dbReference type="PROSITE" id="PS00028">
    <property type="entry name" value="ZINC_FINGER_C2H2_1"/>
    <property type="match status" value="4"/>
</dbReference>
<dbReference type="InterPro" id="IPR013087">
    <property type="entry name" value="Znf_C2H2_type"/>
</dbReference>